<dbReference type="Proteomes" id="UP000051957">
    <property type="component" value="Unassembled WGS sequence"/>
</dbReference>
<name>A0A0R1YXS5_9LACO</name>
<reference evidence="2 3" key="1">
    <citation type="journal article" date="2015" name="Genome Announc.">
        <title>Expanding the biotechnology potential of lactobacilli through comparative genomics of 213 strains and associated genera.</title>
        <authorList>
            <person name="Sun Z."/>
            <person name="Harris H.M."/>
            <person name="McCann A."/>
            <person name="Guo C."/>
            <person name="Argimon S."/>
            <person name="Zhang W."/>
            <person name="Yang X."/>
            <person name="Jeffery I.B."/>
            <person name="Cooney J.C."/>
            <person name="Kagawa T.F."/>
            <person name="Liu W."/>
            <person name="Song Y."/>
            <person name="Salvetti E."/>
            <person name="Wrobel A."/>
            <person name="Rasinkangas P."/>
            <person name="Parkhill J."/>
            <person name="Rea M.C."/>
            <person name="O'Sullivan O."/>
            <person name="Ritari J."/>
            <person name="Douillard F.P."/>
            <person name="Paul Ross R."/>
            <person name="Yang R."/>
            <person name="Briner A.E."/>
            <person name="Felis G.E."/>
            <person name="de Vos W.M."/>
            <person name="Barrangou R."/>
            <person name="Klaenhammer T.R."/>
            <person name="Caufield P.W."/>
            <person name="Cui Y."/>
            <person name="Zhang H."/>
            <person name="O'Toole P.W."/>
        </authorList>
    </citation>
    <scope>NUCLEOTIDE SEQUENCE [LARGE SCALE GENOMIC DNA]</scope>
    <source>
        <strain evidence="2 3">DSM 5707</strain>
    </source>
</reference>
<gene>
    <name evidence="2" type="ORF">FC51_GL001127</name>
</gene>
<protein>
    <submittedName>
        <fullName evidence="2">Uncharacterized protein</fullName>
    </submittedName>
</protein>
<proteinExistence type="predicted"/>
<keyword evidence="1" id="KW-0472">Membrane</keyword>
<sequence>MDLWPSSREQGEFLFLPRYSQYKIIPRVDLNINCLMVIHDTFIIYEEIFADYFFRTKNLKLIRILELNKSLISCLSLIQPGLWSIFFQAAHKILDSLQIRRKLISISKLIICLETLFRTITIGFNKIKKTRDSMTLLILTIIGLSAYYYIKRSQTDRSGHQDPHAYAYARNEHPEILDKGQTTGRPRKNIN</sequence>
<dbReference type="EMBL" id="AZGK01000002">
    <property type="protein sequence ID" value="KRM47424.1"/>
    <property type="molecule type" value="Genomic_DNA"/>
</dbReference>
<evidence type="ECO:0000256" key="1">
    <source>
        <dbReference type="SAM" id="Phobius"/>
    </source>
</evidence>
<evidence type="ECO:0000313" key="2">
    <source>
        <dbReference type="EMBL" id="KRM47424.1"/>
    </source>
</evidence>
<dbReference type="PATRIC" id="fig|1423784.4.peg.1138"/>
<keyword evidence="1" id="KW-1133">Transmembrane helix</keyword>
<feature type="transmembrane region" description="Helical" evidence="1">
    <location>
        <begin position="133"/>
        <end position="150"/>
    </location>
</feature>
<keyword evidence="1" id="KW-0812">Transmembrane</keyword>
<evidence type="ECO:0000313" key="3">
    <source>
        <dbReference type="Proteomes" id="UP000051957"/>
    </source>
</evidence>
<comment type="caution">
    <text evidence="2">The sequence shown here is derived from an EMBL/GenBank/DDBJ whole genome shotgun (WGS) entry which is preliminary data.</text>
</comment>
<organism evidence="2 3">
    <name type="scientific">Lentilactobacillus parabuchneri DSM 5707 = NBRC 107865</name>
    <dbReference type="NCBI Taxonomy" id="1423784"/>
    <lineage>
        <taxon>Bacteria</taxon>
        <taxon>Bacillati</taxon>
        <taxon>Bacillota</taxon>
        <taxon>Bacilli</taxon>
        <taxon>Lactobacillales</taxon>
        <taxon>Lactobacillaceae</taxon>
        <taxon>Lentilactobacillus</taxon>
    </lineage>
</organism>
<dbReference type="AlphaFoldDB" id="A0A0R1YXS5"/>
<accession>A0A0R1YXS5</accession>